<reference evidence="2" key="1">
    <citation type="journal article" date="2014" name="Front. Microbiol.">
        <title>High frequency of phylogenetically diverse reductive dehalogenase-homologous genes in deep subseafloor sedimentary metagenomes.</title>
        <authorList>
            <person name="Kawai M."/>
            <person name="Futagami T."/>
            <person name="Toyoda A."/>
            <person name="Takaki Y."/>
            <person name="Nishi S."/>
            <person name="Hori S."/>
            <person name="Arai W."/>
            <person name="Tsubouchi T."/>
            <person name="Morono Y."/>
            <person name="Uchiyama I."/>
            <person name="Ito T."/>
            <person name="Fujiyama A."/>
            <person name="Inagaki F."/>
            <person name="Takami H."/>
        </authorList>
    </citation>
    <scope>NUCLEOTIDE SEQUENCE</scope>
    <source>
        <strain evidence="2">Expedition CK06-06</strain>
    </source>
</reference>
<feature type="domain" description="DUF5615" evidence="1">
    <location>
        <begin position="3"/>
        <end position="102"/>
    </location>
</feature>
<evidence type="ECO:0000259" key="1">
    <source>
        <dbReference type="Pfam" id="PF18480"/>
    </source>
</evidence>
<dbReference type="Pfam" id="PF18480">
    <property type="entry name" value="DUF5615"/>
    <property type="match status" value="1"/>
</dbReference>
<proteinExistence type="predicted"/>
<comment type="caution">
    <text evidence="2">The sequence shown here is derived from an EMBL/GenBank/DDBJ whole genome shotgun (WGS) entry which is preliminary data.</text>
</comment>
<dbReference type="InterPro" id="IPR041049">
    <property type="entry name" value="DUF5615"/>
</dbReference>
<feature type="non-terminal residue" evidence="2">
    <location>
        <position position="108"/>
    </location>
</feature>
<sequence length="108" mass="12299">MDVRLAALFSDAGHDVKTAFEEKLSGAPDEYVYSVCLQGARILLTQDMDFSNPFRFSPLPSQGIIVLRNPSQLLAEAEYLVRTVIRKIPEESPQGHLWIVDRQLIRIW</sequence>
<gene>
    <name evidence="2" type="ORF">S12H4_46491</name>
</gene>
<evidence type="ECO:0000313" key="2">
    <source>
        <dbReference type="EMBL" id="GAJ15992.1"/>
    </source>
</evidence>
<protein>
    <recommendedName>
        <fullName evidence="1">DUF5615 domain-containing protein</fullName>
    </recommendedName>
</protein>
<name>X1VE87_9ZZZZ</name>
<dbReference type="EMBL" id="BARW01028849">
    <property type="protein sequence ID" value="GAJ15992.1"/>
    <property type="molecule type" value="Genomic_DNA"/>
</dbReference>
<organism evidence="2">
    <name type="scientific">marine sediment metagenome</name>
    <dbReference type="NCBI Taxonomy" id="412755"/>
    <lineage>
        <taxon>unclassified sequences</taxon>
        <taxon>metagenomes</taxon>
        <taxon>ecological metagenomes</taxon>
    </lineage>
</organism>
<dbReference type="AlphaFoldDB" id="X1VE87"/>
<accession>X1VE87</accession>